<dbReference type="Pfam" id="PF00126">
    <property type="entry name" value="HTH_1"/>
    <property type="match status" value="1"/>
</dbReference>
<dbReference type="InterPro" id="IPR000847">
    <property type="entry name" value="LysR_HTH_N"/>
</dbReference>
<dbReference type="InterPro" id="IPR058163">
    <property type="entry name" value="LysR-type_TF_proteobact-type"/>
</dbReference>
<sequence>MSISRRFVPSLQELRALDAVVRHKSISAAARELNVSQPTISYHIKQLEEKWETKLFRSKGRGLEQTELVEDILSEVSSINQSIENLSYMLASQTAQKPLAVSIAPSLASIMLVPRLERFQEAHPNIPIRISATNRYVKFSEEKIDLALRLLPKPDDDLAPSLLLPKPNERMRVVCSPYYLRKLTGTDLAPRSANLSLLENADFIHEDEAFHWQKYLTSFWPDYTSSMTQKLIFNNADMILQSAIAGRGLAILRDLYVFDALAKGDLVEPFAPTLACQRAFQFVLPDNAMPTQAAWNFIGWLCEEIKAMDGTTG</sequence>
<dbReference type="OrthoDB" id="9807765at2"/>
<dbReference type="InterPro" id="IPR011991">
    <property type="entry name" value="ArsR-like_HTH"/>
</dbReference>
<dbReference type="PANTHER" id="PTHR30537:SF26">
    <property type="entry name" value="GLYCINE CLEAVAGE SYSTEM TRANSCRIPTIONAL ACTIVATOR"/>
    <property type="match status" value="1"/>
</dbReference>
<comment type="similarity">
    <text evidence="1">Belongs to the LysR transcriptional regulatory family.</text>
</comment>
<keyword evidence="3" id="KW-0238">DNA-binding</keyword>
<dbReference type="Proteomes" id="UP000219439">
    <property type="component" value="Unassembled WGS sequence"/>
</dbReference>
<dbReference type="EMBL" id="OBEL01000004">
    <property type="protein sequence ID" value="SNZ20434.1"/>
    <property type="molecule type" value="Genomic_DNA"/>
</dbReference>
<evidence type="ECO:0000259" key="5">
    <source>
        <dbReference type="PROSITE" id="PS50931"/>
    </source>
</evidence>
<dbReference type="GO" id="GO:0043565">
    <property type="term" value="F:sequence-specific DNA binding"/>
    <property type="evidence" value="ECO:0007669"/>
    <property type="project" value="TreeGrafter"/>
</dbReference>
<evidence type="ECO:0000256" key="4">
    <source>
        <dbReference type="ARBA" id="ARBA00023163"/>
    </source>
</evidence>
<dbReference type="AlphaFoldDB" id="A0A285PFE2"/>
<dbReference type="InterPro" id="IPR005119">
    <property type="entry name" value="LysR_subst-bd"/>
</dbReference>
<dbReference type="RefSeq" id="WP_097154778.1">
    <property type="nucleotide sequence ID" value="NZ_OBEL01000004.1"/>
</dbReference>
<evidence type="ECO:0000256" key="1">
    <source>
        <dbReference type="ARBA" id="ARBA00009437"/>
    </source>
</evidence>
<dbReference type="GO" id="GO:0003700">
    <property type="term" value="F:DNA-binding transcription factor activity"/>
    <property type="evidence" value="ECO:0007669"/>
    <property type="project" value="InterPro"/>
</dbReference>
<dbReference type="GO" id="GO:0006351">
    <property type="term" value="P:DNA-templated transcription"/>
    <property type="evidence" value="ECO:0007669"/>
    <property type="project" value="TreeGrafter"/>
</dbReference>
<dbReference type="PANTHER" id="PTHR30537">
    <property type="entry name" value="HTH-TYPE TRANSCRIPTIONAL REGULATOR"/>
    <property type="match status" value="1"/>
</dbReference>
<gene>
    <name evidence="6" type="ORF">SAMN06265368_3537</name>
</gene>
<dbReference type="SUPFAM" id="SSF53850">
    <property type="entry name" value="Periplasmic binding protein-like II"/>
    <property type="match status" value="1"/>
</dbReference>
<proteinExistence type="inferred from homology"/>
<keyword evidence="2" id="KW-0805">Transcription regulation</keyword>
<reference evidence="6 7" key="1">
    <citation type="submission" date="2017-09" db="EMBL/GenBank/DDBJ databases">
        <authorList>
            <person name="Ehlers B."/>
            <person name="Leendertz F.H."/>
        </authorList>
    </citation>
    <scope>NUCLEOTIDE SEQUENCE [LARGE SCALE GENOMIC DNA]</scope>
    <source>
        <strain evidence="6 7">DSM 18289</strain>
    </source>
</reference>
<protein>
    <submittedName>
        <fullName evidence="6">LysR family transcriptional regulator, glycine cleavage system transcriptional activator</fullName>
    </submittedName>
</protein>
<accession>A0A285PFE2</accession>
<dbReference type="Gene3D" id="1.10.10.10">
    <property type="entry name" value="Winged helix-like DNA-binding domain superfamily/Winged helix DNA-binding domain"/>
    <property type="match status" value="1"/>
</dbReference>
<keyword evidence="4" id="KW-0804">Transcription</keyword>
<evidence type="ECO:0000256" key="2">
    <source>
        <dbReference type="ARBA" id="ARBA00023015"/>
    </source>
</evidence>
<dbReference type="InterPro" id="IPR036390">
    <property type="entry name" value="WH_DNA-bd_sf"/>
</dbReference>
<feature type="domain" description="HTH lysR-type" evidence="5">
    <location>
        <begin position="9"/>
        <end position="66"/>
    </location>
</feature>
<dbReference type="SUPFAM" id="SSF46785">
    <property type="entry name" value="Winged helix' DNA-binding domain"/>
    <property type="match status" value="1"/>
</dbReference>
<dbReference type="PRINTS" id="PR00039">
    <property type="entry name" value="HTHLYSR"/>
</dbReference>
<dbReference type="Pfam" id="PF03466">
    <property type="entry name" value="LysR_substrate"/>
    <property type="match status" value="1"/>
</dbReference>
<dbReference type="CDD" id="cd00090">
    <property type="entry name" value="HTH_ARSR"/>
    <property type="match status" value="1"/>
</dbReference>
<name>A0A285PFE2_9HYPH</name>
<evidence type="ECO:0000256" key="3">
    <source>
        <dbReference type="ARBA" id="ARBA00023125"/>
    </source>
</evidence>
<evidence type="ECO:0000313" key="6">
    <source>
        <dbReference type="EMBL" id="SNZ20434.1"/>
    </source>
</evidence>
<dbReference type="InterPro" id="IPR036388">
    <property type="entry name" value="WH-like_DNA-bd_sf"/>
</dbReference>
<dbReference type="Gene3D" id="3.40.190.10">
    <property type="entry name" value="Periplasmic binding protein-like II"/>
    <property type="match status" value="2"/>
</dbReference>
<evidence type="ECO:0000313" key="7">
    <source>
        <dbReference type="Proteomes" id="UP000219439"/>
    </source>
</evidence>
<keyword evidence="7" id="KW-1185">Reference proteome</keyword>
<dbReference type="PROSITE" id="PS50931">
    <property type="entry name" value="HTH_LYSR"/>
    <property type="match status" value="1"/>
</dbReference>
<organism evidence="6 7">
    <name type="scientific">Cohaesibacter gelatinilyticus</name>
    <dbReference type="NCBI Taxonomy" id="372072"/>
    <lineage>
        <taxon>Bacteria</taxon>
        <taxon>Pseudomonadati</taxon>
        <taxon>Pseudomonadota</taxon>
        <taxon>Alphaproteobacteria</taxon>
        <taxon>Hyphomicrobiales</taxon>
        <taxon>Cohaesibacteraceae</taxon>
    </lineage>
</organism>